<accession>A0A3B0MDJ1</accession>
<evidence type="ECO:0000313" key="3">
    <source>
        <dbReference type="EMBL" id="SUZ33921.1"/>
    </source>
</evidence>
<feature type="transmembrane region" description="Helical" evidence="2">
    <location>
        <begin position="46"/>
        <end position="68"/>
    </location>
</feature>
<keyword evidence="2" id="KW-0472">Membrane</keyword>
<keyword evidence="4" id="KW-1185">Reference proteome</keyword>
<sequence>MKVGGVLGIIGGLISLLIGVVGYSSFSAIGGLASSMDYETGAQTMNFYSLASIALPILGLGGAASCFVKPRKKGISLVRSHQEGAILMAVSAAGILWLFGINALSLVPAVLLGLGALLVFNDLPEKSPSKTDLPGRREQVLSTDTATEPTESVRFDQNGMAPYRGRMIRRDGDKFHVGGVTLDSLNEAKKHIDK</sequence>
<feature type="transmembrane region" description="Helical" evidence="2">
    <location>
        <begin position="7"/>
        <end position="26"/>
    </location>
</feature>
<dbReference type="AlphaFoldDB" id="A0A3B0MDJ1"/>
<feature type="compositionally biased region" description="Polar residues" evidence="1">
    <location>
        <begin position="140"/>
        <end position="149"/>
    </location>
</feature>
<feature type="transmembrane region" description="Helical" evidence="2">
    <location>
        <begin position="89"/>
        <end position="120"/>
    </location>
</feature>
<dbReference type="EMBL" id="UIHC01000090">
    <property type="protein sequence ID" value="SUZ33921.1"/>
    <property type="molecule type" value="Genomic_DNA"/>
</dbReference>
<evidence type="ECO:0000313" key="4">
    <source>
        <dbReference type="Proteomes" id="UP000272908"/>
    </source>
</evidence>
<keyword evidence="2" id="KW-1133">Transmembrane helix</keyword>
<gene>
    <name evidence="3" type="ORF">ROE7235_03702</name>
</gene>
<dbReference type="Proteomes" id="UP000272908">
    <property type="component" value="Unassembled WGS sequence"/>
</dbReference>
<dbReference type="RefSeq" id="WP_147434270.1">
    <property type="nucleotide sequence ID" value="NZ_UIHC01000090.1"/>
</dbReference>
<evidence type="ECO:0000256" key="2">
    <source>
        <dbReference type="SAM" id="Phobius"/>
    </source>
</evidence>
<feature type="compositionally biased region" description="Basic and acidic residues" evidence="1">
    <location>
        <begin position="128"/>
        <end position="139"/>
    </location>
</feature>
<reference evidence="4" key="1">
    <citation type="submission" date="2018-08" db="EMBL/GenBank/DDBJ databases">
        <authorList>
            <person name="Rodrigo-Torres L."/>
            <person name="Arahal R. D."/>
            <person name="Lucena T."/>
        </authorList>
    </citation>
    <scope>NUCLEOTIDE SEQUENCE [LARGE SCALE GENOMIC DNA]</scope>
    <source>
        <strain evidence="4">CECT 7235</strain>
    </source>
</reference>
<name>A0A3B0MDJ1_9RHOB</name>
<organism evidence="3 4">
    <name type="scientific">Roseinatronobacter ekhonensis</name>
    <dbReference type="NCBI Taxonomy" id="254356"/>
    <lineage>
        <taxon>Bacteria</taxon>
        <taxon>Pseudomonadati</taxon>
        <taxon>Pseudomonadota</taxon>
        <taxon>Alphaproteobacteria</taxon>
        <taxon>Rhodobacterales</taxon>
        <taxon>Paracoccaceae</taxon>
        <taxon>Roseinatronobacter</taxon>
    </lineage>
</organism>
<proteinExistence type="predicted"/>
<evidence type="ECO:0000256" key="1">
    <source>
        <dbReference type="SAM" id="MobiDB-lite"/>
    </source>
</evidence>
<keyword evidence="2" id="KW-0812">Transmembrane</keyword>
<protein>
    <submittedName>
        <fullName evidence="3">Uncharacterized protein</fullName>
    </submittedName>
</protein>
<feature type="region of interest" description="Disordered" evidence="1">
    <location>
        <begin position="128"/>
        <end position="149"/>
    </location>
</feature>